<dbReference type="GO" id="GO:0006508">
    <property type="term" value="P:proteolysis"/>
    <property type="evidence" value="ECO:0007669"/>
    <property type="project" value="UniProtKB-KW"/>
</dbReference>
<evidence type="ECO:0000313" key="7">
    <source>
        <dbReference type="EMBL" id="SFL16115.1"/>
    </source>
</evidence>
<keyword evidence="8" id="KW-1185">Reference proteome</keyword>
<evidence type="ECO:0000259" key="6">
    <source>
        <dbReference type="PROSITE" id="PS50240"/>
    </source>
</evidence>
<dbReference type="Pfam" id="PF00089">
    <property type="entry name" value="Trypsin"/>
    <property type="match status" value="1"/>
</dbReference>
<dbReference type="Proteomes" id="UP000199473">
    <property type="component" value="Unassembled WGS sequence"/>
</dbReference>
<keyword evidence="2" id="KW-1015">Disulfide bond</keyword>
<evidence type="ECO:0000256" key="4">
    <source>
        <dbReference type="SAM" id="MobiDB-lite"/>
    </source>
</evidence>
<dbReference type="PROSITE" id="PS00134">
    <property type="entry name" value="TRYPSIN_HIS"/>
    <property type="match status" value="1"/>
</dbReference>
<dbReference type="InterPro" id="IPR009003">
    <property type="entry name" value="Peptidase_S1_PA"/>
</dbReference>
<dbReference type="FunFam" id="2.40.10.10:FF:000002">
    <property type="entry name" value="Transmembrane protease serine"/>
    <property type="match status" value="1"/>
</dbReference>
<dbReference type="Pfam" id="PF14326">
    <property type="entry name" value="DUF4384"/>
    <property type="match status" value="1"/>
</dbReference>
<dbReference type="STRING" id="1123062.SAMN02745775_13012"/>
<dbReference type="AlphaFoldDB" id="A0A1I4FDS5"/>
<dbReference type="PANTHER" id="PTHR24276:SF98">
    <property type="entry name" value="FI18310P1-RELATED"/>
    <property type="match status" value="1"/>
</dbReference>
<dbReference type="Gene3D" id="2.40.10.10">
    <property type="entry name" value="Trypsin-like serine proteases"/>
    <property type="match status" value="1"/>
</dbReference>
<dbReference type="PROSITE" id="PS00135">
    <property type="entry name" value="TRYPSIN_SER"/>
    <property type="match status" value="1"/>
</dbReference>
<protein>
    <recommendedName>
        <fullName evidence="6">Peptidase S1 domain-containing protein</fullName>
    </recommendedName>
</protein>
<reference evidence="7 8" key="1">
    <citation type="submission" date="2016-10" db="EMBL/GenBank/DDBJ databases">
        <authorList>
            <person name="de Groot N.N."/>
        </authorList>
    </citation>
    <scope>NUCLEOTIDE SEQUENCE [LARGE SCALE GENOMIC DNA]</scope>
    <source>
        <strain evidence="7 8">DSM 19981</strain>
    </source>
</reference>
<name>A0A1I4FDS5_9PROT</name>
<proteinExistence type="inferred from homology"/>
<keyword evidence="3" id="KW-0378">Hydrolase</keyword>
<dbReference type="InterPro" id="IPR033116">
    <property type="entry name" value="TRYPSIN_SER"/>
</dbReference>
<evidence type="ECO:0000256" key="2">
    <source>
        <dbReference type="ARBA" id="ARBA00023157"/>
    </source>
</evidence>
<keyword evidence="5" id="KW-0732">Signal</keyword>
<dbReference type="OrthoDB" id="267336at2"/>
<evidence type="ECO:0000256" key="3">
    <source>
        <dbReference type="RuleBase" id="RU363034"/>
    </source>
</evidence>
<keyword evidence="3" id="KW-0645">Protease</keyword>
<dbReference type="PRINTS" id="PR00722">
    <property type="entry name" value="CHYMOTRYPSIN"/>
</dbReference>
<organism evidence="7 8">
    <name type="scientific">Falsiroseomonas stagni DSM 19981</name>
    <dbReference type="NCBI Taxonomy" id="1123062"/>
    <lineage>
        <taxon>Bacteria</taxon>
        <taxon>Pseudomonadati</taxon>
        <taxon>Pseudomonadota</taxon>
        <taxon>Alphaproteobacteria</taxon>
        <taxon>Acetobacterales</taxon>
        <taxon>Roseomonadaceae</taxon>
        <taxon>Falsiroseomonas</taxon>
    </lineage>
</organism>
<accession>A0A1I4FDS5</accession>
<dbReference type="PANTHER" id="PTHR24276">
    <property type="entry name" value="POLYSERASE-RELATED"/>
    <property type="match status" value="1"/>
</dbReference>
<feature type="region of interest" description="Disordered" evidence="4">
    <location>
        <begin position="312"/>
        <end position="338"/>
    </location>
</feature>
<dbReference type="InterPro" id="IPR043504">
    <property type="entry name" value="Peptidase_S1_PA_chymotrypsin"/>
</dbReference>
<feature type="compositionally biased region" description="Pro residues" evidence="4">
    <location>
        <begin position="318"/>
        <end position="327"/>
    </location>
</feature>
<dbReference type="InterPro" id="IPR001254">
    <property type="entry name" value="Trypsin_dom"/>
</dbReference>
<dbReference type="PROSITE" id="PS50240">
    <property type="entry name" value="TRYPSIN_DOM"/>
    <property type="match status" value="1"/>
</dbReference>
<evidence type="ECO:0000256" key="1">
    <source>
        <dbReference type="ARBA" id="ARBA00007664"/>
    </source>
</evidence>
<dbReference type="RefSeq" id="WP_092963571.1">
    <property type="nucleotide sequence ID" value="NZ_FOSQ01000030.1"/>
</dbReference>
<comment type="similarity">
    <text evidence="1">Belongs to the peptidase S1 family.</text>
</comment>
<dbReference type="SMART" id="SM00020">
    <property type="entry name" value="Tryp_SPc"/>
    <property type="match status" value="1"/>
</dbReference>
<dbReference type="InterPro" id="IPR050430">
    <property type="entry name" value="Peptidase_S1"/>
</dbReference>
<sequence length="520" mass="54712">MSASLASARSDLCRRIASRFAIALPVAFCLGLTNAAFAQDQPADGESLRIVGGEAVQEGRWTALVSVQVAPGGPDRHFCGGTVIEPGWVLTAAHCVVRRDGSIRRSDSLLVVEGTNDLRRGGRRIAVVRVIPYPNYRAGTPGQPGDLALLQLAERARVEPQALVSRSAAERVVQPAEIATVAGFGDIQPDLVPGLAQQVRPTGPQRPSDRLLQVNVPVVTVEQCRRTYGDRISNAHICAGFEQGGSDSCQGDSGGPLFMLAPGGRPVQVGVVSWGSGCAQPGRFGVYAAIGTFEGFVRQHVPNARFIEAASPHVQRPTPAPSRPNPAHPVLQAGTPSSGTPPGLIGLVSLDILPGERIPVGDAITLRVQSGATGTLMIFNIDATGRTTQLFPNRRSAPTPTAFRANAQVQPGSIVAVPGPADGFVLRARLPVGDNSIIAAIAPPGARVEDILARHANLSAIPDAESFFAELGAILEEARARLPLLDTAPEAEVRQGLALRPVRPPIPIAERRFTIIERSP</sequence>
<dbReference type="SUPFAM" id="SSF50494">
    <property type="entry name" value="Trypsin-like serine proteases"/>
    <property type="match status" value="1"/>
</dbReference>
<dbReference type="InterPro" id="IPR018114">
    <property type="entry name" value="TRYPSIN_HIS"/>
</dbReference>
<gene>
    <name evidence="7" type="ORF">SAMN02745775_13012</name>
</gene>
<feature type="signal peptide" evidence="5">
    <location>
        <begin position="1"/>
        <end position="38"/>
    </location>
</feature>
<dbReference type="InterPro" id="IPR025493">
    <property type="entry name" value="DUF4384"/>
</dbReference>
<keyword evidence="3" id="KW-0720">Serine protease</keyword>
<dbReference type="EMBL" id="FOSQ01000030">
    <property type="protein sequence ID" value="SFL16115.1"/>
    <property type="molecule type" value="Genomic_DNA"/>
</dbReference>
<feature type="domain" description="Peptidase S1" evidence="6">
    <location>
        <begin position="50"/>
        <end position="302"/>
    </location>
</feature>
<evidence type="ECO:0000313" key="8">
    <source>
        <dbReference type="Proteomes" id="UP000199473"/>
    </source>
</evidence>
<dbReference type="InterPro" id="IPR001314">
    <property type="entry name" value="Peptidase_S1A"/>
</dbReference>
<evidence type="ECO:0000256" key="5">
    <source>
        <dbReference type="SAM" id="SignalP"/>
    </source>
</evidence>
<dbReference type="GO" id="GO:0004252">
    <property type="term" value="F:serine-type endopeptidase activity"/>
    <property type="evidence" value="ECO:0007669"/>
    <property type="project" value="InterPro"/>
</dbReference>
<feature type="chain" id="PRO_5011612842" description="Peptidase S1 domain-containing protein" evidence="5">
    <location>
        <begin position="39"/>
        <end position="520"/>
    </location>
</feature>
<dbReference type="CDD" id="cd00190">
    <property type="entry name" value="Tryp_SPc"/>
    <property type="match status" value="1"/>
</dbReference>